<dbReference type="Proteomes" id="UP000663193">
    <property type="component" value="Chromosome 6"/>
</dbReference>
<dbReference type="AlphaFoldDB" id="A0A7U2F031"/>
<proteinExistence type="predicted"/>
<sequence length="70" mass="7628">MQSRGGADVMLRSNRRVCGMGRFQVTQSQHIAQKVENCISSLLGLMRDLSASPLVLHSNPTMTLRIGSGQ</sequence>
<dbReference type="EMBL" id="CP069028">
    <property type="protein sequence ID" value="QRC96152.1"/>
    <property type="molecule type" value="Genomic_DNA"/>
</dbReference>
<keyword evidence="2" id="KW-1185">Reference proteome</keyword>
<dbReference type="VEuPathDB" id="FungiDB:JI435_408340"/>
<reference evidence="2" key="1">
    <citation type="journal article" date="2021" name="BMC Genomics">
        <title>Chromosome-level genome assembly and manually-curated proteome of model necrotroph Parastagonospora nodorum Sn15 reveals a genome-wide trove of candidate effector homologs, and redundancy of virulence-related functions within an accessory chromosome.</title>
        <authorList>
            <person name="Bertazzoni S."/>
            <person name="Jones D.A.B."/>
            <person name="Phan H.T."/>
            <person name="Tan K.-C."/>
            <person name="Hane J.K."/>
        </authorList>
    </citation>
    <scope>NUCLEOTIDE SEQUENCE [LARGE SCALE GENOMIC DNA]</scope>
    <source>
        <strain evidence="2">SN15 / ATCC MYA-4574 / FGSC 10173)</strain>
    </source>
</reference>
<protein>
    <submittedName>
        <fullName evidence="1">Uncharacterized protein</fullName>
    </submittedName>
</protein>
<evidence type="ECO:0000313" key="2">
    <source>
        <dbReference type="Proteomes" id="UP000663193"/>
    </source>
</evidence>
<organism evidence="1 2">
    <name type="scientific">Phaeosphaeria nodorum (strain SN15 / ATCC MYA-4574 / FGSC 10173)</name>
    <name type="common">Glume blotch fungus</name>
    <name type="synonym">Parastagonospora nodorum</name>
    <dbReference type="NCBI Taxonomy" id="321614"/>
    <lineage>
        <taxon>Eukaryota</taxon>
        <taxon>Fungi</taxon>
        <taxon>Dikarya</taxon>
        <taxon>Ascomycota</taxon>
        <taxon>Pezizomycotina</taxon>
        <taxon>Dothideomycetes</taxon>
        <taxon>Pleosporomycetidae</taxon>
        <taxon>Pleosporales</taxon>
        <taxon>Pleosporineae</taxon>
        <taxon>Phaeosphaeriaceae</taxon>
        <taxon>Parastagonospora</taxon>
    </lineage>
</organism>
<evidence type="ECO:0000313" key="1">
    <source>
        <dbReference type="EMBL" id="QRC96152.1"/>
    </source>
</evidence>
<name>A0A7U2F031_PHANO</name>
<accession>A0A7U2F031</accession>
<gene>
    <name evidence="1" type="ORF">JI435_408340</name>
</gene>